<keyword evidence="4" id="KW-1185">Reference proteome</keyword>
<organism evidence="3 4">
    <name type="scientific">Blepharisma stoltei</name>
    <dbReference type="NCBI Taxonomy" id="1481888"/>
    <lineage>
        <taxon>Eukaryota</taxon>
        <taxon>Sar</taxon>
        <taxon>Alveolata</taxon>
        <taxon>Ciliophora</taxon>
        <taxon>Postciliodesmatophora</taxon>
        <taxon>Heterotrichea</taxon>
        <taxon>Heterotrichida</taxon>
        <taxon>Blepharismidae</taxon>
        <taxon>Blepharisma</taxon>
    </lineage>
</organism>
<gene>
    <name evidence="3" type="ORF">BSTOLATCC_MIC34919</name>
</gene>
<name>A0AAU9JDP5_9CILI</name>
<evidence type="ECO:0000256" key="1">
    <source>
        <dbReference type="SAM" id="MobiDB-lite"/>
    </source>
</evidence>
<dbReference type="GO" id="GO:0003729">
    <property type="term" value="F:mRNA binding"/>
    <property type="evidence" value="ECO:0007669"/>
    <property type="project" value="TreeGrafter"/>
</dbReference>
<dbReference type="AlphaFoldDB" id="A0AAU9JDP5"/>
<dbReference type="InterPro" id="IPR009604">
    <property type="entry name" value="LsmAD_domain"/>
</dbReference>
<feature type="compositionally biased region" description="Polar residues" evidence="1">
    <location>
        <begin position="239"/>
        <end position="262"/>
    </location>
</feature>
<evidence type="ECO:0000313" key="4">
    <source>
        <dbReference type="Proteomes" id="UP001162131"/>
    </source>
</evidence>
<dbReference type="SMART" id="SM01272">
    <property type="entry name" value="LsmAD"/>
    <property type="match status" value="1"/>
</dbReference>
<comment type="caution">
    <text evidence="3">The sequence shown here is derived from an EMBL/GenBank/DDBJ whole genome shotgun (WGS) entry which is preliminary data.</text>
</comment>
<feature type="domain" description="LsmAD" evidence="2">
    <location>
        <begin position="156"/>
        <end position="215"/>
    </location>
</feature>
<evidence type="ECO:0000313" key="3">
    <source>
        <dbReference type="EMBL" id="CAG9323883.1"/>
    </source>
</evidence>
<dbReference type="Pfam" id="PF06741">
    <property type="entry name" value="LsmAD"/>
    <property type="match status" value="1"/>
</dbReference>
<dbReference type="Proteomes" id="UP001162131">
    <property type="component" value="Unassembled WGS sequence"/>
</dbReference>
<dbReference type="GO" id="GO:0010494">
    <property type="term" value="C:cytoplasmic stress granule"/>
    <property type="evidence" value="ECO:0007669"/>
    <property type="project" value="TreeGrafter"/>
</dbReference>
<dbReference type="EMBL" id="CAJZBQ010000035">
    <property type="protein sequence ID" value="CAG9323883.1"/>
    <property type="molecule type" value="Genomic_DNA"/>
</dbReference>
<dbReference type="PANTHER" id="PTHR12854:SF7">
    <property type="entry name" value="ATAXIN-2 HOMOLOG"/>
    <property type="match status" value="1"/>
</dbReference>
<proteinExistence type="predicted"/>
<dbReference type="InterPro" id="IPR045117">
    <property type="entry name" value="ATXN2-like"/>
</dbReference>
<dbReference type="PANTHER" id="PTHR12854">
    <property type="entry name" value="ATAXIN 2-RELATED"/>
    <property type="match status" value="1"/>
</dbReference>
<sequence>MENTQENSSIDAKSKNSSNPEPNKSKPQPKEVLKQRLMFAVLSVLNKQCKVITKSGKSHQGRLHSYTSEGACLLDCKSEDGIMPKQKFLMSDILSLEFKGISVISYRKFKTDKEISRARTNKERELEKFECEGEEDMLEQNNTKGWNQFEFNEKNFGVKSTYDEKYYTTSLVSEHELTEEQIRRARKVEMELEGSKGDEALEDDEEAMFGAVRGSGRYKNEKKSKNKKNKQNAQEKSESQPAESQSPTQTSGGNLGQNSIVTGTPKDHYKQVRKELVQPKLEKYSNVGESVGSLNLILATPELPEEVKDEFSRFKRSKEKSISREEVAESFKDFSKKLDSKIRTWSRKNSEITETSKESIESTIALPLKPPSLIMGYLENWASSERDTEYARWS</sequence>
<feature type="region of interest" description="Disordered" evidence="1">
    <location>
        <begin position="1"/>
        <end position="31"/>
    </location>
</feature>
<accession>A0AAU9JDP5</accession>
<feature type="compositionally biased region" description="Low complexity" evidence="1">
    <location>
        <begin position="15"/>
        <end position="26"/>
    </location>
</feature>
<protein>
    <recommendedName>
        <fullName evidence="2">LsmAD domain-containing protein</fullName>
    </recommendedName>
</protein>
<feature type="region of interest" description="Disordered" evidence="1">
    <location>
        <begin position="211"/>
        <end position="271"/>
    </location>
</feature>
<dbReference type="GO" id="GO:0034063">
    <property type="term" value="P:stress granule assembly"/>
    <property type="evidence" value="ECO:0007669"/>
    <property type="project" value="TreeGrafter"/>
</dbReference>
<feature type="compositionally biased region" description="Polar residues" evidence="1">
    <location>
        <begin position="1"/>
        <end position="11"/>
    </location>
</feature>
<evidence type="ECO:0000259" key="2">
    <source>
        <dbReference type="SMART" id="SM01272"/>
    </source>
</evidence>
<reference evidence="3" key="1">
    <citation type="submission" date="2021-09" db="EMBL/GenBank/DDBJ databases">
        <authorList>
            <consortium name="AG Swart"/>
            <person name="Singh M."/>
            <person name="Singh A."/>
            <person name="Seah K."/>
            <person name="Emmerich C."/>
        </authorList>
    </citation>
    <scope>NUCLEOTIDE SEQUENCE</scope>
    <source>
        <strain evidence="3">ATCC30299</strain>
    </source>
</reference>